<dbReference type="EMBL" id="CATNWA010020039">
    <property type="protein sequence ID" value="CAI9616302.1"/>
    <property type="molecule type" value="Genomic_DNA"/>
</dbReference>
<proteinExistence type="predicted"/>
<reference evidence="1" key="1">
    <citation type="submission" date="2023-05" db="EMBL/GenBank/DDBJ databases">
        <authorList>
            <person name="Stuckert A."/>
        </authorList>
    </citation>
    <scope>NUCLEOTIDE SEQUENCE</scope>
</reference>
<comment type="caution">
    <text evidence="1">The sequence shown here is derived from an EMBL/GenBank/DDBJ whole genome shotgun (WGS) entry which is preliminary data.</text>
</comment>
<accession>A0ABN9H3K3</accession>
<dbReference type="Proteomes" id="UP001162483">
    <property type="component" value="Unassembled WGS sequence"/>
</dbReference>
<organism evidence="1 2">
    <name type="scientific">Staurois parvus</name>
    <dbReference type="NCBI Taxonomy" id="386267"/>
    <lineage>
        <taxon>Eukaryota</taxon>
        <taxon>Metazoa</taxon>
        <taxon>Chordata</taxon>
        <taxon>Craniata</taxon>
        <taxon>Vertebrata</taxon>
        <taxon>Euteleostomi</taxon>
        <taxon>Amphibia</taxon>
        <taxon>Batrachia</taxon>
        <taxon>Anura</taxon>
        <taxon>Neobatrachia</taxon>
        <taxon>Ranoidea</taxon>
        <taxon>Ranidae</taxon>
        <taxon>Staurois</taxon>
    </lineage>
</organism>
<evidence type="ECO:0000313" key="1">
    <source>
        <dbReference type="EMBL" id="CAI9616302.1"/>
    </source>
</evidence>
<sequence>AKYTLLSTTCQSPVPTCCTYPAFNPVKKSSVETAPFSVPSSSSSLSLAALSVYSPAFTCSASVTKLKKKRRFFPTSTILPVSKPVSLLSENPPSIVQPA</sequence>
<protein>
    <submittedName>
        <fullName evidence="1">Uncharacterized protein</fullName>
    </submittedName>
</protein>
<keyword evidence="2" id="KW-1185">Reference proteome</keyword>
<name>A0ABN9H3K3_9NEOB</name>
<evidence type="ECO:0000313" key="2">
    <source>
        <dbReference type="Proteomes" id="UP001162483"/>
    </source>
</evidence>
<gene>
    <name evidence="1" type="ORF">SPARVUS_LOCUS15352384</name>
</gene>
<feature type="non-terminal residue" evidence="1">
    <location>
        <position position="1"/>
    </location>
</feature>